<dbReference type="Pfam" id="PF08843">
    <property type="entry name" value="AbiEii"/>
    <property type="match status" value="1"/>
</dbReference>
<organism evidence="2">
    <name type="scientific">marine sediment metagenome</name>
    <dbReference type="NCBI Taxonomy" id="412755"/>
    <lineage>
        <taxon>unclassified sequences</taxon>
        <taxon>metagenomes</taxon>
        <taxon>ecological metagenomes</taxon>
    </lineage>
</organism>
<gene>
    <name evidence="2" type="ORF">S01H4_07497</name>
</gene>
<name>X0ZP47_9ZZZZ</name>
<feature type="non-terminal residue" evidence="2">
    <location>
        <position position="1"/>
    </location>
</feature>
<dbReference type="EMBL" id="BART01002459">
    <property type="protein sequence ID" value="GAG62168.1"/>
    <property type="molecule type" value="Genomic_DNA"/>
</dbReference>
<accession>X0ZP47</accession>
<proteinExistence type="predicted"/>
<keyword evidence="1" id="KW-1133">Transmembrane helix</keyword>
<dbReference type="InterPro" id="IPR014942">
    <property type="entry name" value="AbiEii"/>
</dbReference>
<feature type="transmembrane region" description="Helical" evidence="1">
    <location>
        <begin position="127"/>
        <end position="147"/>
    </location>
</feature>
<dbReference type="AlphaFoldDB" id="X0ZP47"/>
<reference evidence="2" key="1">
    <citation type="journal article" date="2014" name="Front. Microbiol.">
        <title>High frequency of phylogenetically diverse reductive dehalogenase-homologous genes in deep subseafloor sedimentary metagenomes.</title>
        <authorList>
            <person name="Kawai M."/>
            <person name="Futagami T."/>
            <person name="Toyoda A."/>
            <person name="Takaki Y."/>
            <person name="Nishi S."/>
            <person name="Hori S."/>
            <person name="Arai W."/>
            <person name="Tsubouchi T."/>
            <person name="Morono Y."/>
            <person name="Uchiyama I."/>
            <person name="Ito T."/>
            <person name="Fujiyama A."/>
            <person name="Inagaki F."/>
            <person name="Takami H."/>
        </authorList>
    </citation>
    <scope>NUCLEOTIDE SEQUENCE</scope>
    <source>
        <strain evidence="2">Expedition CK06-06</strain>
    </source>
</reference>
<keyword evidence="1" id="KW-0472">Membrane</keyword>
<sequence>INKYFSQFYKISDSANKLNTLLFEFKSSKYPMNLKLEIRKEIKNIETEQVIAYSKYSNIQVLLRVPTLDAMMSEKIDAFLERKEIRDIFDIEFLYKKGIELKESPEKLIKILDGIKLFKKNDYKVKLCQWVGLVFYKLVALINFFLIF</sequence>
<evidence type="ECO:0000256" key="1">
    <source>
        <dbReference type="SAM" id="Phobius"/>
    </source>
</evidence>
<evidence type="ECO:0000313" key="2">
    <source>
        <dbReference type="EMBL" id="GAG62168.1"/>
    </source>
</evidence>
<protein>
    <submittedName>
        <fullName evidence="2">Uncharacterized protein</fullName>
    </submittedName>
</protein>
<keyword evidence="1" id="KW-0812">Transmembrane</keyword>
<comment type="caution">
    <text evidence="2">The sequence shown here is derived from an EMBL/GenBank/DDBJ whole genome shotgun (WGS) entry which is preliminary data.</text>
</comment>